<evidence type="ECO:0000256" key="1">
    <source>
        <dbReference type="SAM" id="Phobius"/>
    </source>
</evidence>
<dbReference type="AlphaFoldDB" id="A0A347UHG6"/>
<proteinExistence type="predicted"/>
<dbReference type="EMBL" id="CP032125">
    <property type="protein sequence ID" value="AXX98294.1"/>
    <property type="molecule type" value="Genomic_DNA"/>
</dbReference>
<keyword evidence="3" id="KW-1185">Reference proteome</keyword>
<dbReference type="KEGG" id="pamo:BAR1_10350"/>
<reference evidence="2 3" key="1">
    <citation type="submission" date="2018-09" db="EMBL/GenBank/DDBJ databases">
        <title>Profundibacter amoris BAR1 gen. nov., sp. nov., a new member of the Roseobacter clade isolated at Lokis Castle Vent Field on the Arctic Mid-Oceanic Ridge.</title>
        <authorList>
            <person name="Le Moine Bauer S."/>
            <person name="Sjoeberg A.G."/>
            <person name="L'Haridon S."/>
            <person name="Stokke R."/>
            <person name="Roalkvam I."/>
            <person name="Steen I.H."/>
            <person name="Dahle H."/>
        </authorList>
    </citation>
    <scope>NUCLEOTIDE SEQUENCE [LARGE SCALE GENOMIC DNA]</scope>
    <source>
        <strain evidence="2 3">BAR1</strain>
    </source>
</reference>
<name>A0A347UHG6_9RHOB</name>
<evidence type="ECO:0000313" key="3">
    <source>
        <dbReference type="Proteomes" id="UP000261704"/>
    </source>
</evidence>
<evidence type="ECO:0000313" key="2">
    <source>
        <dbReference type="EMBL" id="AXX98294.1"/>
    </source>
</evidence>
<keyword evidence="1" id="KW-1133">Transmembrane helix</keyword>
<dbReference type="OrthoDB" id="8479401at2"/>
<dbReference type="RefSeq" id="WP_118942950.1">
    <property type="nucleotide sequence ID" value="NZ_CP032125.1"/>
</dbReference>
<accession>A0A347UHG6</accession>
<protein>
    <submittedName>
        <fullName evidence="2">Uncharacterized protein</fullName>
    </submittedName>
</protein>
<feature type="transmembrane region" description="Helical" evidence="1">
    <location>
        <begin position="32"/>
        <end position="50"/>
    </location>
</feature>
<gene>
    <name evidence="2" type="ORF">BAR1_10350</name>
</gene>
<dbReference type="Proteomes" id="UP000261704">
    <property type="component" value="Chromosome"/>
</dbReference>
<sequence>MSTVFLVAEKCAKIKTGSLPDSLRVVFGKMGIMGKFVLLFVMAWFFLAFFDLNFDRGVLRVYTASEAIEYDPDEGKPRLIPRAVIEYRVQDERVVSQVGDFVNKYENCTVFDRDNWTCTYSDDSATFGARQGEYFSRSNLEKFPHLANLRDEETLSRFGYIILQCRWDATGGINAIMCLIRPFTT</sequence>
<keyword evidence="1" id="KW-0812">Transmembrane</keyword>
<keyword evidence="1" id="KW-0472">Membrane</keyword>
<organism evidence="2 3">
    <name type="scientific">Profundibacter amoris</name>
    <dbReference type="NCBI Taxonomy" id="2171755"/>
    <lineage>
        <taxon>Bacteria</taxon>
        <taxon>Pseudomonadati</taxon>
        <taxon>Pseudomonadota</taxon>
        <taxon>Alphaproteobacteria</taxon>
        <taxon>Rhodobacterales</taxon>
        <taxon>Paracoccaceae</taxon>
        <taxon>Profundibacter</taxon>
    </lineage>
</organism>